<evidence type="ECO:0000256" key="1">
    <source>
        <dbReference type="SAM" id="Coils"/>
    </source>
</evidence>
<accession>A0A177AYP6</accession>
<evidence type="ECO:0000313" key="2">
    <source>
        <dbReference type="EMBL" id="OAF67128.1"/>
    </source>
</evidence>
<evidence type="ECO:0000313" key="3">
    <source>
        <dbReference type="Proteomes" id="UP000078046"/>
    </source>
</evidence>
<sequence>MTKCVEKYTKLSQIEKYGEENINKISDILDRQINEAADISNRYNVLKDQYTLEINELTEQIHHEEKNNKQNQQLSEMNIRKKLVDIQDSRNEIQTTEKKISDLTKFCEEQLFNITKQNLI</sequence>
<comment type="caution">
    <text evidence="2">The sequence shown here is derived from an EMBL/GenBank/DDBJ whole genome shotgun (WGS) entry which is preliminary data.</text>
</comment>
<reference evidence="2 3" key="1">
    <citation type="submission" date="2016-04" db="EMBL/GenBank/DDBJ databases">
        <title>The genome of Intoshia linei affirms orthonectids as highly simplified spiralians.</title>
        <authorList>
            <person name="Mikhailov K.V."/>
            <person name="Slusarev G.S."/>
            <person name="Nikitin M.A."/>
            <person name="Logacheva M.D."/>
            <person name="Penin A."/>
            <person name="Aleoshin V."/>
            <person name="Panchin Y.V."/>
        </authorList>
    </citation>
    <scope>NUCLEOTIDE SEQUENCE [LARGE SCALE GENOMIC DNA]</scope>
    <source>
        <strain evidence="2">Intl2013</strain>
        <tissue evidence="2">Whole animal</tissue>
    </source>
</reference>
<feature type="coiled-coil region" evidence="1">
    <location>
        <begin position="29"/>
        <end position="74"/>
    </location>
</feature>
<organism evidence="2 3">
    <name type="scientific">Intoshia linei</name>
    <dbReference type="NCBI Taxonomy" id="1819745"/>
    <lineage>
        <taxon>Eukaryota</taxon>
        <taxon>Metazoa</taxon>
        <taxon>Spiralia</taxon>
        <taxon>Lophotrochozoa</taxon>
        <taxon>Mesozoa</taxon>
        <taxon>Orthonectida</taxon>
        <taxon>Rhopaluridae</taxon>
        <taxon>Intoshia</taxon>
    </lineage>
</organism>
<protein>
    <submittedName>
        <fullName evidence="2">Uncharacterized protein</fullName>
    </submittedName>
</protein>
<keyword evidence="3" id="KW-1185">Reference proteome</keyword>
<gene>
    <name evidence="2" type="ORF">A3Q56_05130</name>
</gene>
<dbReference type="Proteomes" id="UP000078046">
    <property type="component" value="Unassembled WGS sequence"/>
</dbReference>
<keyword evidence="1" id="KW-0175">Coiled coil</keyword>
<dbReference type="EMBL" id="LWCA01000740">
    <property type="protein sequence ID" value="OAF67128.1"/>
    <property type="molecule type" value="Genomic_DNA"/>
</dbReference>
<dbReference type="AlphaFoldDB" id="A0A177AYP6"/>
<name>A0A177AYP6_9BILA</name>
<proteinExistence type="predicted"/>